<dbReference type="RefSeq" id="WP_307106530.1">
    <property type="nucleotide sequence ID" value="NZ_JAUTAS010000001.1"/>
</dbReference>
<evidence type="ECO:0000259" key="2">
    <source>
        <dbReference type="Pfam" id="PF01370"/>
    </source>
</evidence>
<dbReference type="PANTHER" id="PTHR48079:SF6">
    <property type="entry name" value="NAD(P)-BINDING DOMAIN-CONTAINING PROTEIN-RELATED"/>
    <property type="match status" value="1"/>
</dbReference>
<feature type="domain" description="NAD-dependent epimerase/dehydratase" evidence="2">
    <location>
        <begin position="115"/>
        <end position="199"/>
    </location>
</feature>
<dbReference type="Gene3D" id="3.40.50.720">
    <property type="entry name" value="NAD(P)-binding Rossmann-like Domain"/>
    <property type="match status" value="1"/>
</dbReference>
<name>A0AAP5E8H7_9GAMM</name>
<dbReference type="InterPro" id="IPR051783">
    <property type="entry name" value="NAD(P)-dependent_oxidoreduct"/>
</dbReference>
<proteinExistence type="predicted"/>
<accession>A0AAP5E8H7</accession>
<dbReference type="GO" id="GO:0004029">
    <property type="term" value="F:aldehyde dehydrogenase (NAD+) activity"/>
    <property type="evidence" value="ECO:0007669"/>
    <property type="project" value="TreeGrafter"/>
</dbReference>
<dbReference type="PANTHER" id="PTHR48079">
    <property type="entry name" value="PROTEIN YEEZ"/>
    <property type="match status" value="1"/>
</dbReference>
<reference evidence="3" key="1">
    <citation type="submission" date="2023-07" db="EMBL/GenBank/DDBJ databases">
        <title>Functional and genomic diversity of the sorghum phyllosphere microbiome.</title>
        <authorList>
            <person name="Shade A."/>
        </authorList>
    </citation>
    <scope>NUCLEOTIDE SEQUENCE</scope>
    <source>
        <strain evidence="3">SORGH_AS_0457</strain>
    </source>
</reference>
<dbReference type="Pfam" id="PF01370">
    <property type="entry name" value="Epimerase"/>
    <property type="match status" value="1"/>
</dbReference>
<comment type="caution">
    <text evidence="3">The sequence shown here is derived from an EMBL/GenBank/DDBJ whole genome shotgun (WGS) entry which is preliminary data.</text>
</comment>
<feature type="region of interest" description="Disordered" evidence="1">
    <location>
        <begin position="273"/>
        <end position="294"/>
    </location>
</feature>
<sequence length="294" mass="31584">MTVLVSGATSQIGRFLIARLALTGVPVVAISRRPQPPQAGVQWRTGDLKTVLAADLNERWRAIVSFSPMDAWADWLAAQAVAPAPRIIATSSMSVVTKQGSAQSDEQQVVARLQYGEDELARQAARLGMAYTLFRPTLIYGAGVDRSLSPIVARARRLRLFPIPMANGMRQPVHADDIAQAVLAALESDAVDGKVLEIGGGERLDYMQMFRRVHASLGGGVLPLYLPLSALRLLAALLPRARGPVSRLQQDLIADNTALVSLLGVRPRAFQPDASTWTPMTPGQARARLGGGAR</sequence>
<dbReference type="GO" id="GO:0005737">
    <property type="term" value="C:cytoplasm"/>
    <property type="evidence" value="ECO:0007669"/>
    <property type="project" value="TreeGrafter"/>
</dbReference>
<dbReference type="InterPro" id="IPR036291">
    <property type="entry name" value="NAD(P)-bd_dom_sf"/>
</dbReference>
<protein>
    <submittedName>
        <fullName evidence="3">Nucleoside-diphosphate-sugar epimerase</fullName>
    </submittedName>
</protein>
<gene>
    <name evidence="3" type="ORF">QE424_000908</name>
</gene>
<dbReference type="SUPFAM" id="SSF51735">
    <property type="entry name" value="NAD(P)-binding Rossmann-fold domains"/>
    <property type="match status" value="1"/>
</dbReference>
<dbReference type="InterPro" id="IPR001509">
    <property type="entry name" value="Epimerase_deHydtase"/>
</dbReference>
<evidence type="ECO:0000313" key="3">
    <source>
        <dbReference type="EMBL" id="MDQ1107749.1"/>
    </source>
</evidence>
<organism evidence="3 4">
    <name type="scientific">Stenotrophomonas rhizophila</name>
    <dbReference type="NCBI Taxonomy" id="216778"/>
    <lineage>
        <taxon>Bacteria</taxon>
        <taxon>Pseudomonadati</taxon>
        <taxon>Pseudomonadota</taxon>
        <taxon>Gammaproteobacteria</taxon>
        <taxon>Lysobacterales</taxon>
        <taxon>Lysobacteraceae</taxon>
        <taxon>Stenotrophomonas</taxon>
    </lineage>
</organism>
<dbReference type="AlphaFoldDB" id="A0AAP5E8H7"/>
<dbReference type="Proteomes" id="UP001226084">
    <property type="component" value="Unassembled WGS sequence"/>
</dbReference>
<evidence type="ECO:0000256" key="1">
    <source>
        <dbReference type="SAM" id="MobiDB-lite"/>
    </source>
</evidence>
<evidence type="ECO:0000313" key="4">
    <source>
        <dbReference type="Proteomes" id="UP001226084"/>
    </source>
</evidence>
<dbReference type="EMBL" id="JAUTAS010000001">
    <property type="protein sequence ID" value="MDQ1107749.1"/>
    <property type="molecule type" value="Genomic_DNA"/>
</dbReference>